<dbReference type="RefSeq" id="WP_198026086.1">
    <property type="nucleotide sequence ID" value="NZ_AXCZ01000226.1"/>
</dbReference>
<sequence>AAAAPAGGWRCEATAPSVTTCRTEGVPAGGASELDARIIVTDPDLDGTVEVQVDVRTWTERDPASPVVATLTTRVSSTPARMEVQAPATVVLSGDPDARHTRTVRVDVRNTGGTTRPDARLTLEVPAALDGLTVRPAAGSPWSCPTLSPGTRTCTVDVLPRGASVPLDLELAAPRLDLGADRPLHDLDVSGTLTARTVHSTATTEVRLVSAPGRLLVPDPEPLTVEAAIDGPRTGDLVVPVRNTGGTTVPVTVHLDLPELPAGATLAVADGPWVCADGTCTLPALAPATTERLTLTVGLPALDLTDDAPFVGPPVTTPVGVRVDGARDVQVPLTLQPASAPPLLTVETNPGGPGAPVDLTLRVTNPGGSTLTGLTLQVALPQGISLTPGLRWQQCGTGTWCTAVGPVVGGGSAQAPVRVTVPPGTANRTVVLTLRDGDGSLVARTEHDLAVTAVAELRATSTLDREVLVGAEPAVATTLVANDGQAPADQVRVAVTLPSGVLTGVAGCESLEDGTTVCEQSITVAPEDQTEVTVPFTGAVVDADLAAAVAVEVEHDGEVVLAAAHPLRLVSAPADLTVHAPELLHVERDVPATVTYLVHNQGGTTAPGATVVLRLPPGVFWESGGGNGWSCQAPTGSNADVPCTTGAPLAPDAGAELQVRFVAQGNADGRVMSATLAPSAHPAVVTTVRVAPLPACEPPWRPWAFYRSGDLVSYEGSNYRAHGVIGGLTAPGTGYAWTQISACA</sequence>
<organism evidence="1 2">
    <name type="scientific">Cellulomonas bogoriensis 69B4 = DSM 16987</name>
    <dbReference type="NCBI Taxonomy" id="1386082"/>
    <lineage>
        <taxon>Bacteria</taxon>
        <taxon>Bacillati</taxon>
        <taxon>Actinomycetota</taxon>
        <taxon>Actinomycetes</taxon>
        <taxon>Micrococcales</taxon>
        <taxon>Cellulomonadaceae</taxon>
        <taxon>Cellulomonas</taxon>
    </lineage>
</organism>
<dbReference type="PANTHER" id="PTHR34819">
    <property type="entry name" value="LARGE CYSTEINE-RICH PERIPLASMIC PROTEIN OMCB"/>
    <property type="match status" value="1"/>
</dbReference>
<dbReference type="AlphaFoldDB" id="A0A0A0BMP8"/>
<evidence type="ECO:0000313" key="2">
    <source>
        <dbReference type="Proteomes" id="UP000054314"/>
    </source>
</evidence>
<evidence type="ECO:0008006" key="3">
    <source>
        <dbReference type="Google" id="ProtNLM"/>
    </source>
</evidence>
<dbReference type="Gene3D" id="2.10.10.20">
    <property type="entry name" value="Carbohydrate-binding module superfamily 5/12"/>
    <property type="match status" value="1"/>
</dbReference>
<accession>A0A0A0BMP8</accession>
<dbReference type="EMBL" id="AXCZ01000226">
    <property type="protein sequence ID" value="KGM08992.1"/>
    <property type="molecule type" value="Genomic_DNA"/>
</dbReference>
<dbReference type="Proteomes" id="UP000054314">
    <property type="component" value="Unassembled WGS sequence"/>
</dbReference>
<name>A0A0A0BMP8_9CELL</name>
<evidence type="ECO:0000313" key="1">
    <source>
        <dbReference type="EMBL" id="KGM08992.1"/>
    </source>
</evidence>
<reference evidence="1 2" key="1">
    <citation type="submission" date="2013-08" db="EMBL/GenBank/DDBJ databases">
        <title>Genome sequencing of Cellulomonas bogoriensis 69B4.</title>
        <authorList>
            <person name="Chen F."/>
            <person name="Li Y."/>
            <person name="Wang G."/>
        </authorList>
    </citation>
    <scope>NUCLEOTIDE SEQUENCE [LARGE SCALE GENOMIC DNA]</scope>
    <source>
        <strain evidence="1 2">69B4</strain>
    </source>
</reference>
<protein>
    <recommendedName>
        <fullName evidence="3">DUF11 domain-containing protein</fullName>
    </recommendedName>
</protein>
<feature type="non-terminal residue" evidence="1">
    <location>
        <position position="1"/>
    </location>
</feature>
<comment type="caution">
    <text evidence="1">The sequence shown here is derived from an EMBL/GenBank/DDBJ whole genome shotgun (WGS) entry which is preliminary data.</text>
</comment>
<gene>
    <name evidence="1" type="ORF">N869_07145</name>
</gene>
<proteinExistence type="predicted"/>
<keyword evidence="2" id="KW-1185">Reference proteome</keyword>
<dbReference type="InterPro" id="IPR051172">
    <property type="entry name" value="Chlamydia_OmcB"/>
</dbReference>